<organism evidence="1 2">
    <name type="scientific">Pseudomonas syringae pv. actinidiae</name>
    <dbReference type="NCBI Taxonomy" id="103796"/>
    <lineage>
        <taxon>Bacteria</taxon>
        <taxon>Pseudomonadati</taxon>
        <taxon>Pseudomonadota</taxon>
        <taxon>Gammaproteobacteria</taxon>
        <taxon>Pseudomonadales</taxon>
        <taxon>Pseudomonadaceae</taxon>
        <taxon>Pseudomonas</taxon>
        <taxon>Pseudomonas syringae</taxon>
    </lineage>
</organism>
<dbReference type="AlphaFoldDB" id="A0A7Z6U6M2"/>
<dbReference type="Proteomes" id="UP000282289">
    <property type="component" value="Unassembled WGS sequence"/>
</dbReference>
<sequence>MEKSAYFDEVVRIASSTTPPGTSYVTAAALGMHLRKAHPSVDWKTFGFKSMSGLLADPYLSSKLQIVKTEKDALAVTVISNNSQIPTTHVETYNPLRKAVWEAFTLPSPPGRRFFNRLTGAIRIGLDVAPTPADDWVELEKIGLLEQKRWAECFIEEQLKDCSCADEARNLISLPTWHPHQFGLELERLSEGLMRQWNLYRSARVSAFAKKWLADKNLPIHWAFQTKSEIPEPAQPEAVAMAAQQYLLHSPEETKRVILAALSQMPVEQLLEIPIPPRLILSALSSAKPR</sequence>
<evidence type="ECO:0000313" key="1">
    <source>
        <dbReference type="EMBL" id="RMP78238.1"/>
    </source>
</evidence>
<comment type="caution">
    <text evidence="1">The sequence shown here is derived from an EMBL/GenBank/DDBJ whole genome shotgun (WGS) entry which is preliminary data.</text>
</comment>
<accession>A0A7Z6U6M2</accession>
<gene>
    <name evidence="1" type="ORF">ALQ15_02863</name>
</gene>
<evidence type="ECO:0000313" key="2">
    <source>
        <dbReference type="Proteomes" id="UP000282289"/>
    </source>
</evidence>
<name>A0A7Z6U6M2_PSESF</name>
<reference evidence="1 2" key="1">
    <citation type="submission" date="2018-08" db="EMBL/GenBank/DDBJ databases">
        <title>Recombination of ecologically and evolutionarily significant loci maintains genetic cohesion in the Pseudomonas syringae species complex.</title>
        <authorList>
            <person name="Dillon M."/>
            <person name="Thakur S."/>
            <person name="Almeida R.N.D."/>
            <person name="Weir B.S."/>
            <person name="Guttman D.S."/>
        </authorList>
    </citation>
    <scope>NUCLEOTIDE SEQUENCE [LARGE SCALE GENOMIC DNA]</scope>
    <source>
        <strain evidence="1 2">ICMP 19589</strain>
    </source>
</reference>
<protein>
    <submittedName>
        <fullName evidence="1">Uncharacterized protein</fullName>
    </submittedName>
</protein>
<proteinExistence type="predicted"/>
<dbReference type="RefSeq" id="WP_147468579.1">
    <property type="nucleotide sequence ID" value="NZ_RBQT01000099.1"/>
</dbReference>
<dbReference type="EMBL" id="RBQT01000099">
    <property type="protein sequence ID" value="RMP78238.1"/>
    <property type="molecule type" value="Genomic_DNA"/>
</dbReference>